<keyword evidence="3" id="KW-0732">Signal</keyword>
<dbReference type="SMART" id="SM00634">
    <property type="entry name" value="BID_1"/>
    <property type="match status" value="2"/>
</dbReference>
<evidence type="ECO:0000313" key="5">
    <source>
        <dbReference type="EMBL" id="NIF24725.1"/>
    </source>
</evidence>
<dbReference type="InterPro" id="IPR013783">
    <property type="entry name" value="Ig-like_fold"/>
</dbReference>
<dbReference type="Proteomes" id="UP001515683">
    <property type="component" value="Unassembled WGS sequence"/>
</dbReference>
<name>A0ABX0RHB6_9GAMM</name>
<organism evidence="5 6">
    <name type="scientific">Candidatus Pantoea multigeneris</name>
    <dbReference type="NCBI Taxonomy" id="2608357"/>
    <lineage>
        <taxon>Bacteria</taxon>
        <taxon>Pseudomonadati</taxon>
        <taxon>Pseudomonadota</taxon>
        <taxon>Gammaproteobacteria</taxon>
        <taxon>Enterobacterales</taxon>
        <taxon>Erwiniaceae</taxon>
        <taxon>Pantoea</taxon>
    </lineage>
</organism>
<sequence>MSTSHNTHSTGRYSARMRRFALLQAALQASVALTPAWAITAVAQQTPAPSELHDYLNPAAQLVQSGNVEGFAAQQASGMASQQLQQWLQNFGTARVEFGINSKFAPQTSSVDLLFPLYDSPERLFFTQNGIRLNDGQATGNFGLGQRHFIDDWMVGYNAFYDENFSQGHKRFGIGLETWRDYLKLSANGYMRISDWKNADNVTDYQARPANGFDLRAEGWLVDYPSLSARLMYEQYYGSEVALFGKDKRQKNPMAVTAGLSWTPVPMFSLSADHKAGGNQNESLFGLQMNWQFGRSLESQLDPDQVNLGATLAGNGMDLVNRNNNIVLEYRKQELTRLSLYAIEGAGMAIKQIDYQHDSKYGLKEIIWNDAAIVAAGGKVIDEGNGRYALTLPPFKPGEGNSYTLSGVAVDPRGNRSAAATTTIMVGRTDVNVVNSRVTADNSTLVADGKSTTLIGIFLVDADNLPIEGALKRLKVFVREDALPETGKASTAQSTASPGGNKSASVGDITEKGKGLYEVILTMGTRSSLAVITASFDDVVLPLASVKQIADVGSLTPGNSTLESNVTRIIADGNDKAVITFTLRDINKNPVAGQSVSFRSSQPDSFINNTVDKGNGTYTAEITGLQVGETTVTVLVNGANFDVASAKVTLTPGAGDISKSTLAVTPASIMANGVAESTLTLTLKDGNSHPIDNVNVTFHTGLTGTSIGTVTNEKGVYSAKLKGTTEGQATISVKIDNADFAVQNRTVTLTADDGATWPEYEFSGNMYFTEAILKAALATTDRLRIRTSNSQRAEFIDLPPASGQAGKRIRIDRNSASMVLLRYDGQRYSMRNSERIIMTSNGSNWVKSGLP</sequence>
<feature type="chain" id="PRO_5045302853" description="Big-1 domain-containing protein" evidence="3">
    <location>
        <begin position="39"/>
        <end position="851"/>
    </location>
</feature>
<evidence type="ECO:0000256" key="3">
    <source>
        <dbReference type="SAM" id="SignalP"/>
    </source>
</evidence>
<dbReference type="Gene3D" id="2.60.40.10">
    <property type="entry name" value="Immunoglobulins"/>
    <property type="match status" value="3"/>
</dbReference>
<dbReference type="RefSeq" id="WP_167018738.1">
    <property type="nucleotide sequence ID" value="NZ_VWXF01000020.1"/>
</dbReference>
<feature type="region of interest" description="Disordered" evidence="2">
    <location>
        <begin position="487"/>
        <end position="507"/>
    </location>
</feature>
<comment type="caution">
    <text evidence="5">The sequence shown here is derived from an EMBL/GenBank/DDBJ whole genome shotgun (WGS) entry which is preliminary data.</text>
</comment>
<dbReference type="InterPro" id="IPR038177">
    <property type="entry name" value="IAT_beta_sf"/>
</dbReference>
<feature type="signal peptide" evidence="3">
    <location>
        <begin position="1"/>
        <end position="38"/>
    </location>
</feature>
<feature type="domain" description="Big-1" evidence="4">
    <location>
        <begin position="559"/>
        <end position="651"/>
    </location>
</feature>
<dbReference type="InterPro" id="IPR003535">
    <property type="entry name" value="Intimin/invasin_bac"/>
</dbReference>
<feature type="domain" description="Big-1" evidence="4">
    <location>
        <begin position="659"/>
        <end position="750"/>
    </location>
</feature>
<dbReference type="EMBL" id="VWXF01000020">
    <property type="protein sequence ID" value="NIF24725.1"/>
    <property type="molecule type" value="Genomic_DNA"/>
</dbReference>
<dbReference type="InterPro" id="IPR024519">
    <property type="entry name" value="IAT_beta"/>
</dbReference>
<gene>
    <name evidence="5" type="ORF">F3J40_24430</name>
</gene>
<evidence type="ECO:0000256" key="2">
    <source>
        <dbReference type="SAM" id="MobiDB-lite"/>
    </source>
</evidence>
<dbReference type="InterPro" id="IPR051715">
    <property type="entry name" value="Intimin-Invasin_domain"/>
</dbReference>
<evidence type="ECO:0000259" key="4">
    <source>
        <dbReference type="PROSITE" id="PS51127"/>
    </source>
</evidence>
<feature type="compositionally biased region" description="Polar residues" evidence="2">
    <location>
        <begin position="488"/>
        <end position="504"/>
    </location>
</feature>
<dbReference type="SUPFAM" id="SSF49373">
    <property type="entry name" value="Invasin/intimin cell-adhesion fragments"/>
    <property type="match status" value="3"/>
</dbReference>
<dbReference type="Gene3D" id="2.60.120.1230">
    <property type="match status" value="1"/>
</dbReference>
<dbReference type="InterPro" id="IPR003344">
    <property type="entry name" value="Big_1_dom"/>
</dbReference>
<dbReference type="PROSITE" id="PS51127">
    <property type="entry name" value="BIG1"/>
    <property type="match status" value="2"/>
</dbReference>
<dbReference type="PRINTS" id="PR01369">
    <property type="entry name" value="INTIMIN"/>
</dbReference>
<keyword evidence="6" id="KW-1185">Reference proteome</keyword>
<comment type="similarity">
    <text evidence="1">Belongs to the intimin/invasin family.</text>
</comment>
<protein>
    <recommendedName>
        <fullName evidence="4">Big-1 domain-containing protein</fullName>
    </recommendedName>
</protein>
<evidence type="ECO:0000256" key="1">
    <source>
        <dbReference type="ARBA" id="ARBA00010116"/>
    </source>
</evidence>
<dbReference type="Pfam" id="PF09134">
    <property type="entry name" value="Invasin_D3"/>
    <property type="match status" value="2"/>
</dbReference>
<dbReference type="Gene3D" id="2.40.160.160">
    <property type="entry name" value="Inverse autotransporter, beta-domain"/>
    <property type="match status" value="1"/>
</dbReference>
<evidence type="ECO:0000313" key="6">
    <source>
        <dbReference type="Proteomes" id="UP001515683"/>
    </source>
</evidence>
<reference evidence="5 6" key="1">
    <citation type="journal article" date="2019" name="bioRxiv">
        <title>Bacteria contribute to plant secondary compound degradation in a generalist herbivore system.</title>
        <authorList>
            <person name="Francoeur C.B."/>
            <person name="Khadempour L."/>
            <person name="Moreira-Soto R.D."/>
            <person name="Gotting K."/>
            <person name="Book A.J."/>
            <person name="Pinto-Tomas A.A."/>
            <person name="Keefover-Ring K."/>
            <person name="Currie C.R."/>
        </authorList>
    </citation>
    <scope>NUCLEOTIDE SEQUENCE [LARGE SCALE GENOMIC DNA]</scope>
    <source>
        <strain evidence="5">Acro-835</strain>
    </source>
</reference>
<dbReference type="Pfam" id="PF11924">
    <property type="entry name" value="IAT_beta"/>
    <property type="match status" value="1"/>
</dbReference>
<accession>A0ABX0RHB6</accession>
<dbReference type="PANTHER" id="PTHR39576">
    <property type="entry name" value="ATTACHING AND EFFACING PROTEIN HOMOLOG-RELATED-RELATED"/>
    <property type="match status" value="1"/>
</dbReference>
<dbReference type="InterPro" id="IPR008964">
    <property type="entry name" value="Invasin/intimin_cell_adhesion"/>
</dbReference>
<proteinExistence type="inferred from homology"/>
<dbReference type="PANTHER" id="PTHR39576:SF2">
    <property type="entry name" value="ATTACHING AND EFFACING PROTEIN HOMOLOG-RELATED"/>
    <property type="match status" value="1"/>
</dbReference>
<dbReference type="InterPro" id="IPR015217">
    <property type="entry name" value="Invasin_dom_3"/>
</dbReference>